<organism evidence="5">
    <name type="scientific">candidate division WOR-3 bacterium</name>
    <dbReference type="NCBI Taxonomy" id="2052148"/>
    <lineage>
        <taxon>Bacteria</taxon>
        <taxon>Bacteria division WOR-3</taxon>
    </lineage>
</organism>
<evidence type="ECO:0000256" key="2">
    <source>
        <dbReference type="PIRSR" id="PIRSR004976-51"/>
    </source>
</evidence>
<keyword evidence="5" id="KW-0378">Hydrolase</keyword>
<dbReference type="Gene3D" id="3.40.50.620">
    <property type="entry name" value="HUPs"/>
    <property type="match status" value="1"/>
</dbReference>
<feature type="binding site" evidence="2">
    <location>
        <position position="117"/>
    </location>
    <ligand>
        <name>ATP</name>
        <dbReference type="ChEBI" id="CHEBI:30616"/>
    </ligand>
</feature>
<dbReference type="GO" id="GO:0008033">
    <property type="term" value="P:tRNA processing"/>
    <property type="evidence" value="ECO:0007669"/>
    <property type="project" value="InterPro"/>
</dbReference>
<evidence type="ECO:0000313" key="5">
    <source>
        <dbReference type="EMBL" id="HDQ99163.1"/>
    </source>
</evidence>
<evidence type="ECO:0000256" key="3">
    <source>
        <dbReference type="SAM" id="MobiDB-lite"/>
    </source>
</evidence>
<feature type="binding site" evidence="2">
    <location>
        <begin position="17"/>
        <end position="19"/>
    </location>
    <ligand>
        <name>ATP</name>
        <dbReference type="ChEBI" id="CHEBI:30616"/>
    </ligand>
</feature>
<dbReference type="Proteomes" id="UP000885672">
    <property type="component" value="Unassembled WGS sequence"/>
</dbReference>
<keyword evidence="2" id="KW-0067">ATP-binding</keyword>
<proteinExistence type="predicted"/>
<dbReference type="PANTHER" id="PTHR43686:SF1">
    <property type="entry name" value="AMINOTRAN_5 DOMAIN-CONTAINING PROTEIN"/>
    <property type="match status" value="1"/>
</dbReference>
<dbReference type="PIRSF" id="PIRSF004976">
    <property type="entry name" value="ATPase_YdaO"/>
    <property type="match status" value="1"/>
</dbReference>
<evidence type="ECO:0000259" key="4">
    <source>
        <dbReference type="Pfam" id="PF01171"/>
    </source>
</evidence>
<dbReference type="InterPro" id="IPR035107">
    <property type="entry name" value="tRNA_thiolation_TtcA_Ctu1"/>
</dbReference>
<dbReference type="GO" id="GO:0016787">
    <property type="term" value="F:hydrolase activity"/>
    <property type="evidence" value="ECO:0007669"/>
    <property type="project" value="UniProtKB-KW"/>
</dbReference>
<feature type="binding site" evidence="2">
    <location>
        <position position="122"/>
    </location>
    <ligand>
        <name>ATP</name>
        <dbReference type="ChEBI" id="CHEBI:30616"/>
    </ligand>
</feature>
<keyword evidence="1" id="KW-0808">Transferase</keyword>
<feature type="non-terminal residue" evidence="5">
    <location>
        <position position="1"/>
    </location>
</feature>
<accession>A0A7V0T5A0</accession>
<sequence>ALDKFRLIESGETAVVGVSGGPDSLCLLHALKDRNERRRLGWRLVPVHVNPGFPGWRPERVVRACRRLGFDCRVITLDVPKKLAATGKDACFFCARARRRALFETAAELGARKVTLGHHLEDVNETYLLNLMRTSSAAAFLPRQELFGGEVVIVRPLYYLEKPMIADYLRKHGIGSARNRCPYERGGARRQLRRFLERLYREDRRVRTNIFWGIHNLKPQYLPRPVATRGPARPLAGGDGDGEALGDDSRPG</sequence>
<feature type="region of interest" description="Disordered" evidence="3">
    <location>
        <begin position="223"/>
        <end position="252"/>
    </location>
</feature>
<dbReference type="SUPFAM" id="SSF52402">
    <property type="entry name" value="Adenine nucleotide alpha hydrolases-like"/>
    <property type="match status" value="1"/>
</dbReference>
<feature type="binding site" evidence="2">
    <location>
        <position position="49"/>
    </location>
    <ligand>
        <name>ATP</name>
        <dbReference type="ChEBI" id="CHEBI:30616"/>
    </ligand>
</feature>
<dbReference type="Pfam" id="PF01171">
    <property type="entry name" value="ATP_bind_3"/>
    <property type="match status" value="1"/>
</dbReference>
<dbReference type="AlphaFoldDB" id="A0A7V0T5A0"/>
<comment type="caution">
    <text evidence="5">The sequence shown here is derived from an EMBL/GenBank/DDBJ whole genome shotgun (WGS) entry which is preliminary data.</text>
</comment>
<feature type="binding site" evidence="2">
    <location>
        <position position="23"/>
    </location>
    <ligand>
        <name>ATP</name>
        <dbReference type="ChEBI" id="CHEBI:30616"/>
    </ligand>
</feature>
<gene>
    <name evidence="5" type="ORF">ENN51_02605</name>
</gene>
<dbReference type="GO" id="GO:0016740">
    <property type="term" value="F:transferase activity"/>
    <property type="evidence" value="ECO:0007669"/>
    <property type="project" value="UniProtKB-KW"/>
</dbReference>
<dbReference type="EMBL" id="DSBX01000101">
    <property type="protein sequence ID" value="HDQ99163.1"/>
    <property type="molecule type" value="Genomic_DNA"/>
</dbReference>
<dbReference type="GO" id="GO:0005524">
    <property type="term" value="F:ATP binding"/>
    <property type="evidence" value="ECO:0007669"/>
    <property type="project" value="UniProtKB-KW"/>
</dbReference>
<keyword evidence="2" id="KW-0547">Nucleotide-binding</keyword>
<reference evidence="5" key="1">
    <citation type="journal article" date="2020" name="mSystems">
        <title>Genome- and Community-Level Interaction Insights into Carbon Utilization and Element Cycling Functions of Hydrothermarchaeota in Hydrothermal Sediment.</title>
        <authorList>
            <person name="Zhou Z."/>
            <person name="Liu Y."/>
            <person name="Xu W."/>
            <person name="Pan J."/>
            <person name="Luo Z.H."/>
            <person name="Li M."/>
        </authorList>
    </citation>
    <scope>NUCLEOTIDE SEQUENCE [LARGE SCALE GENOMIC DNA]</scope>
    <source>
        <strain evidence="5">SpSt-1182</strain>
    </source>
</reference>
<name>A0A7V0T5A0_UNCW3</name>
<evidence type="ECO:0000256" key="1">
    <source>
        <dbReference type="ARBA" id="ARBA00022679"/>
    </source>
</evidence>
<dbReference type="InterPro" id="IPR014729">
    <property type="entry name" value="Rossmann-like_a/b/a_fold"/>
</dbReference>
<protein>
    <submittedName>
        <fullName evidence="5">Adenine nucleotide alpha hydrolase family protein</fullName>
    </submittedName>
</protein>
<dbReference type="InterPro" id="IPR011063">
    <property type="entry name" value="TilS/TtcA_N"/>
</dbReference>
<feature type="domain" description="tRNA(Ile)-lysidine/2-thiocytidine synthase N-terminal" evidence="4">
    <location>
        <begin position="14"/>
        <end position="176"/>
    </location>
</feature>
<dbReference type="PANTHER" id="PTHR43686">
    <property type="entry name" value="SULFURTRANSFERASE-RELATED"/>
    <property type="match status" value="1"/>
</dbReference>